<dbReference type="InterPro" id="IPR048502">
    <property type="entry name" value="NamZ_N"/>
</dbReference>
<dbReference type="RefSeq" id="WP_092471720.1">
    <property type="nucleotide sequence ID" value="NZ_FOOX01000008.1"/>
</dbReference>
<dbReference type="InterPro" id="IPR036582">
    <property type="entry name" value="Mao_N_sf"/>
</dbReference>
<dbReference type="GO" id="GO:0033922">
    <property type="term" value="F:peptidoglycan beta-N-acetylmuramidase activity"/>
    <property type="evidence" value="ECO:0007669"/>
    <property type="project" value="InterPro"/>
</dbReference>
<feature type="chain" id="PRO_5011566626" evidence="1">
    <location>
        <begin position="24"/>
        <end position="533"/>
    </location>
</feature>
<evidence type="ECO:0000256" key="1">
    <source>
        <dbReference type="SAM" id="SignalP"/>
    </source>
</evidence>
<feature type="domain" description="Copper amine oxidase-like N-terminal" evidence="3">
    <location>
        <begin position="423"/>
        <end position="531"/>
    </location>
</feature>
<gene>
    <name evidence="5" type="ORF">SAMN05660649_02524</name>
</gene>
<dbReference type="InterPro" id="IPR048503">
    <property type="entry name" value="NamZ_C"/>
</dbReference>
<dbReference type="SUPFAM" id="SSF55383">
    <property type="entry name" value="Copper amine oxidase, domain N"/>
    <property type="match status" value="1"/>
</dbReference>
<dbReference type="PANTHER" id="PTHR42915:SF1">
    <property type="entry name" value="PEPTIDOGLYCAN BETA-N-ACETYLMURAMIDASE NAMZ"/>
    <property type="match status" value="1"/>
</dbReference>
<name>A0A1I2U647_9FIRM</name>
<evidence type="ECO:0000313" key="5">
    <source>
        <dbReference type="EMBL" id="SFG72590.1"/>
    </source>
</evidence>
<dbReference type="EMBL" id="FOOX01000008">
    <property type="protein sequence ID" value="SFG72590.1"/>
    <property type="molecule type" value="Genomic_DNA"/>
</dbReference>
<feature type="signal peptide" evidence="1">
    <location>
        <begin position="1"/>
        <end position="23"/>
    </location>
</feature>
<dbReference type="InterPro" id="IPR008302">
    <property type="entry name" value="NamZ"/>
</dbReference>
<dbReference type="Pfam" id="PF20732">
    <property type="entry name" value="NamZ_C"/>
    <property type="match status" value="1"/>
</dbReference>
<evidence type="ECO:0000259" key="3">
    <source>
        <dbReference type="Pfam" id="PF07833"/>
    </source>
</evidence>
<dbReference type="Proteomes" id="UP000199337">
    <property type="component" value="Unassembled WGS sequence"/>
</dbReference>
<organism evidence="5 6">
    <name type="scientific">Desulfotruncus arcticus DSM 17038</name>
    <dbReference type="NCBI Taxonomy" id="1121424"/>
    <lineage>
        <taxon>Bacteria</taxon>
        <taxon>Bacillati</taxon>
        <taxon>Bacillota</taxon>
        <taxon>Clostridia</taxon>
        <taxon>Eubacteriales</taxon>
        <taxon>Desulfallaceae</taxon>
        <taxon>Desulfotruncus</taxon>
    </lineage>
</organism>
<protein>
    <submittedName>
        <fullName evidence="5">Uncharacterized conserved protein YbbC, DUF1343 family</fullName>
    </submittedName>
</protein>
<keyword evidence="6" id="KW-1185">Reference proteome</keyword>
<evidence type="ECO:0000313" key="6">
    <source>
        <dbReference type="Proteomes" id="UP000199337"/>
    </source>
</evidence>
<accession>A0A1I2U647</accession>
<dbReference type="Pfam" id="PF07075">
    <property type="entry name" value="NamZ_N"/>
    <property type="match status" value="1"/>
</dbReference>
<feature type="domain" description="Peptidoglycan beta-N-acetylmuramidase NamZ N-terminal" evidence="2">
    <location>
        <begin position="51"/>
        <end position="249"/>
    </location>
</feature>
<dbReference type="Pfam" id="PF07833">
    <property type="entry name" value="Cu_amine_oxidN1"/>
    <property type="match status" value="1"/>
</dbReference>
<dbReference type="OrthoDB" id="9801061at2"/>
<reference evidence="6" key="1">
    <citation type="submission" date="2016-10" db="EMBL/GenBank/DDBJ databases">
        <authorList>
            <person name="Varghese N."/>
            <person name="Submissions S."/>
        </authorList>
    </citation>
    <scope>NUCLEOTIDE SEQUENCE [LARGE SCALE GENOMIC DNA]</scope>
    <source>
        <strain evidence="6">DSM 17038</strain>
    </source>
</reference>
<dbReference type="InterPro" id="IPR012854">
    <property type="entry name" value="Cu_amine_oxidase-like_N"/>
</dbReference>
<dbReference type="Gene3D" id="3.30.457.10">
    <property type="entry name" value="Copper amine oxidase-like, N-terminal domain"/>
    <property type="match status" value="1"/>
</dbReference>
<proteinExistence type="predicted"/>
<sequence length="533" mass="57837">MKKVLLTLLSAVMLLVCSGVAGAAPASGFKLGDEMLMTSPQYHQLIEGKKIGLVTNQTGVNSRGESTIDVLAGDSSTNLVALFGPEHGIDGKASAGEYVTSYTHPRFGIPVYSLYGSTRMPSADMLQGLDVLVFDIQDIGSRTYTYMSTLNYCMVAAQKYGKQVIVLDRPNPVGGNIVDGPVLEEGYETFVGVDNLPMAHGMTAGELAQYYNRNIGADLAVVPMQGYDRNMTFEETGLTWVQTSPMLPDLYSARCYMATGLGEGTGVGQQDYFKWIGGSGIDPQKFADLLNGAGLPGVQFIPEQRNQRGGVRLNITDPGTFNPARTGFYALAYAHSLNNFQVPKSVEGKDRVMFDKIMGTNKIGLYLEQGLTPQQIEAKYTPALNQFKEERKKYLIYGTDNSSGTGDVVGNIAGNISGNIVIKVNGSPITFDSPPYVDQNNRTVIPLRAVTEALGAEVNWDDAARTATIVKSGIRVVFELGSQQTTVNGSEMIMDTEPVLKNNRIMIPFRYVGEYLGAKVDWIADTRTVTVDY</sequence>
<dbReference type="Gene3D" id="3.90.1150.140">
    <property type="match status" value="1"/>
</dbReference>
<evidence type="ECO:0000259" key="4">
    <source>
        <dbReference type="Pfam" id="PF20732"/>
    </source>
</evidence>
<dbReference type="Gene3D" id="3.40.50.12170">
    <property type="entry name" value="Uncharacterised protein PF07075, DUF1343"/>
    <property type="match status" value="1"/>
</dbReference>
<dbReference type="PANTHER" id="PTHR42915">
    <property type="entry name" value="HYPOTHETICAL 460 KDA PROTEIN IN FEUA-SIGW INTERGENIC REGION [PRECURSOR]"/>
    <property type="match status" value="1"/>
</dbReference>
<dbReference type="STRING" id="341036.SAMN05660649_02524"/>
<keyword evidence="1" id="KW-0732">Signal</keyword>
<feature type="domain" description="Peptidoglycan beta-N-acetylmuramidase NamZ C-terminal" evidence="4">
    <location>
        <begin position="255"/>
        <end position="397"/>
    </location>
</feature>
<dbReference type="AlphaFoldDB" id="A0A1I2U647"/>
<evidence type="ECO:0000259" key="2">
    <source>
        <dbReference type="Pfam" id="PF07075"/>
    </source>
</evidence>